<dbReference type="EMBL" id="CP013386">
    <property type="protein sequence ID" value="AOJ02235.1"/>
    <property type="molecule type" value="Genomic_DNA"/>
</dbReference>
<name>A0A1B4FF01_9BURK</name>
<protein>
    <submittedName>
        <fullName evidence="3">Uncharacterized protein</fullName>
    </submittedName>
</protein>
<organism evidence="3 4">
    <name type="scientific">Burkholderia mayonis</name>
    <dbReference type="NCBI Taxonomy" id="1385591"/>
    <lineage>
        <taxon>Bacteria</taxon>
        <taxon>Pseudomonadati</taxon>
        <taxon>Pseudomonadota</taxon>
        <taxon>Betaproteobacteria</taxon>
        <taxon>Burkholderiales</taxon>
        <taxon>Burkholderiaceae</taxon>
        <taxon>Burkholderia</taxon>
        <taxon>pseudomallei group</taxon>
    </lineage>
</organism>
<keyword evidence="2" id="KW-1133">Transmembrane helix</keyword>
<dbReference type="KEGG" id="buu:WS70_10695"/>
<proteinExistence type="predicted"/>
<keyword evidence="2" id="KW-0812">Transmembrane</keyword>
<accession>A0A1B4FF01</accession>
<sequence>MFQLIWLGGGVVTALAVVFDMRRLGARRVGLPPIAWGVASVCLGPIAGAIYLSRRSAARQALIDAVWLLVGDRTVPDQVRRERLIALANVGVVGPVIYRACAAVLHTEPPVEAQQSTPAPSRVTDNDLSRPL</sequence>
<evidence type="ECO:0000256" key="1">
    <source>
        <dbReference type="SAM" id="MobiDB-lite"/>
    </source>
</evidence>
<keyword evidence="2" id="KW-0472">Membrane</keyword>
<dbReference type="AlphaFoldDB" id="A0A1B4FF01"/>
<keyword evidence="4" id="KW-1185">Reference proteome</keyword>
<dbReference type="RefSeq" id="WP_059597999.1">
    <property type="nucleotide sequence ID" value="NZ_CP013386.1"/>
</dbReference>
<feature type="transmembrane region" description="Helical" evidence="2">
    <location>
        <begin position="32"/>
        <end position="52"/>
    </location>
</feature>
<evidence type="ECO:0000313" key="3">
    <source>
        <dbReference type="EMBL" id="AOJ02235.1"/>
    </source>
</evidence>
<evidence type="ECO:0000313" key="4">
    <source>
        <dbReference type="Proteomes" id="UP000062519"/>
    </source>
</evidence>
<dbReference type="Proteomes" id="UP000062519">
    <property type="component" value="Chromosome 1"/>
</dbReference>
<evidence type="ECO:0000256" key="2">
    <source>
        <dbReference type="SAM" id="Phobius"/>
    </source>
</evidence>
<gene>
    <name evidence="3" type="ORF">WS70_10695</name>
</gene>
<feature type="region of interest" description="Disordered" evidence="1">
    <location>
        <begin position="111"/>
        <end position="132"/>
    </location>
</feature>
<reference evidence="3 4" key="1">
    <citation type="submission" date="2015-12" db="EMBL/GenBank/DDBJ databases">
        <title>Diversity of Burkholderia near neighbor genomes.</title>
        <authorList>
            <person name="Sahl J."/>
            <person name="Wagner D."/>
            <person name="Keim P."/>
        </authorList>
    </citation>
    <scope>NUCLEOTIDE SEQUENCE [LARGE SCALE GENOMIC DNA]</scope>
    <source>
        <strain evidence="3 4">BDU6</strain>
    </source>
</reference>